<evidence type="ECO:0000256" key="2">
    <source>
        <dbReference type="ARBA" id="ARBA00022691"/>
    </source>
</evidence>
<dbReference type="PANTHER" id="PTHR43675">
    <property type="entry name" value="ARSENITE METHYLTRANSFERASE"/>
    <property type="match status" value="1"/>
</dbReference>
<dbReference type="EC" id="2.1.1.137" evidence="4"/>
<evidence type="ECO:0000256" key="6">
    <source>
        <dbReference type="ARBA" id="ARBA00047941"/>
    </source>
</evidence>
<evidence type="ECO:0000313" key="11">
    <source>
        <dbReference type="Proteomes" id="UP000184526"/>
    </source>
</evidence>
<name>A0A1M5X698_9CLOT</name>
<feature type="domain" description="Methyltransferase" evidence="9">
    <location>
        <begin position="73"/>
        <end position="198"/>
    </location>
</feature>
<dbReference type="GO" id="GO:0032259">
    <property type="term" value="P:methylation"/>
    <property type="evidence" value="ECO:0007669"/>
    <property type="project" value="UniProtKB-KW"/>
</dbReference>
<dbReference type="Pfam" id="PF13847">
    <property type="entry name" value="Methyltransf_31"/>
    <property type="match status" value="1"/>
</dbReference>
<evidence type="ECO:0000256" key="7">
    <source>
        <dbReference type="ARBA" id="ARBA00047943"/>
    </source>
</evidence>
<keyword evidence="11" id="KW-1185">Reference proteome</keyword>
<protein>
    <recommendedName>
        <fullName evidence="5">Arsenite methyltransferase</fullName>
        <ecNumber evidence="4">2.1.1.137</ecNumber>
    </recommendedName>
</protein>
<sequence>MKNMNDKIIEKVREDYRDIALNKKDEELIVSLKNTSDEVSESIGYSKEEIESVPKEANLGLGCGNPFNIVDVKEGDIILDLGSGVGFDCFLAAKKVGKRGRVIGVDMTPEMLSKSRDIAKKNRFRNVEFRLGEIENLPVADNFVDKVISNCVINLSCNKRRVYDEIYRVLKIGGEIGISDIVIVKELTEDMKNNEDLYSC</sequence>
<dbReference type="InterPro" id="IPR025714">
    <property type="entry name" value="Methyltranfer_dom"/>
</dbReference>
<proteinExistence type="inferred from homology"/>
<keyword evidence="1 10" id="KW-0808">Transferase</keyword>
<gene>
    <name evidence="10" type="ORF">SAMN02745196_02024</name>
</gene>
<organism evidence="10 11">
    <name type="scientific">Clostridium collagenovorans DSM 3089</name>
    <dbReference type="NCBI Taxonomy" id="1121306"/>
    <lineage>
        <taxon>Bacteria</taxon>
        <taxon>Bacillati</taxon>
        <taxon>Bacillota</taxon>
        <taxon>Clostridia</taxon>
        <taxon>Eubacteriales</taxon>
        <taxon>Clostridiaceae</taxon>
        <taxon>Clostridium</taxon>
    </lineage>
</organism>
<accession>A0A1M5X698</accession>
<evidence type="ECO:0000259" key="9">
    <source>
        <dbReference type="Pfam" id="PF13847"/>
    </source>
</evidence>
<dbReference type="GO" id="GO:0030791">
    <property type="term" value="F:arsenite methyltransferase activity"/>
    <property type="evidence" value="ECO:0007669"/>
    <property type="project" value="UniProtKB-EC"/>
</dbReference>
<evidence type="ECO:0000256" key="4">
    <source>
        <dbReference type="ARBA" id="ARBA00034521"/>
    </source>
</evidence>
<evidence type="ECO:0000256" key="1">
    <source>
        <dbReference type="ARBA" id="ARBA00022679"/>
    </source>
</evidence>
<dbReference type="SUPFAM" id="SSF53335">
    <property type="entry name" value="S-adenosyl-L-methionine-dependent methyltransferases"/>
    <property type="match status" value="1"/>
</dbReference>
<dbReference type="Proteomes" id="UP000184526">
    <property type="component" value="Unassembled WGS sequence"/>
</dbReference>
<dbReference type="InterPro" id="IPR026669">
    <property type="entry name" value="Arsenite_MeTrfase-like"/>
</dbReference>
<keyword evidence="10" id="KW-0489">Methyltransferase</keyword>
<evidence type="ECO:0000256" key="5">
    <source>
        <dbReference type="ARBA" id="ARBA00034545"/>
    </source>
</evidence>
<dbReference type="EMBL" id="FQXP01000007">
    <property type="protein sequence ID" value="SHH95098.1"/>
    <property type="molecule type" value="Genomic_DNA"/>
</dbReference>
<evidence type="ECO:0000256" key="3">
    <source>
        <dbReference type="ARBA" id="ARBA00034487"/>
    </source>
</evidence>
<comment type="similarity">
    <text evidence="3">Belongs to the methyltransferase superfamily. Arsenite methyltransferase family.</text>
</comment>
<evidence type="ECO:0000256" key="8">
    <source>
        <dbReference type="ARBA" id="ARBA00048428"/>
    </source>
</evidence>
<dbReference type="InterPro" id="IPR029063">
    <property type="entry name" value="SAM-dependent_MTases_sf"/>
</dbReference>
<evidence type="ECO:0000313" key="10">
    <source>
        <dbReference type="EMBL" id="SHH95098.1"/>
    </source>
</evidence>
<reference evidence="10 11" key="1">
    <citation type="submission" date="2016-11" db="EMBL/GenBank/DDBJ databases">
        <authorList>
            <person name="Jaros S."/>
            <person name="Januszkiewicz K."/>
            <person name="Wedrychowicz H."/>
        </authorList>
    </citation>
    <scope>NUCLEOTIDE SEQUENCE [LARGE SCALE GENOMIC DNA]</scope>
    <source>
        <strain evidence="10 11">DSM 3089</strain>
    </source>
</reference>
<dbReference type="Gene3D" id="3.40.50.150">
    <property type="entry name" value="Vaccinia Virus protein VP39"/>
    <property type="match status" value="1"/>
</dbReference>
<keyword evidence="2" id="KW-0949">S-adenosyl-L-methionine</keyword>
<comment type="catalytic activity">
    <reaction evidence="8">
        <text>arsenic triglutathione + 3 [thioredoxin]-dithiol + 3 S-adenosyl-L-methionine = trimethylarsine + 3 [thioredoxin]-disulfide + 3 glutathione + 3 S-adenosyl-L-homocysteine + 3 H(+)</text>
        <dbReference type="Rhea" id="RHEA:69432"/>
        <dbReference type="Rhea" id="RHEA-COMP:10698"/>
        <dbReference type="Rhea" id="RHEA-COMP:10700"/>
        <dbReference type="ChEBI" id="CHEBI:15378"/>
        <dbReference type="ChEBI" id="CHEBI:27130"/>
        <dbReference type="ChEBI" id="CHEBI:29950"/>
        <dbReference type="ChEBI" id="CHEBI:50058"/>
        <dbReference type="ChEBI" id="CHEBI:57856"/>
        <dbReference type="ChEBI" id="CHEBI:57925"/>
        <dbReference type="ChEBI" id="CHEBI:59789"/>
        <dbReference type="ChEBI" id="CHEBI:183640"/>
        <dbReference type="EC" id="2.1.1.137"/>
    </reaction>
</comment>
<comment type="catalytic activity">
    <reaction evidence="6">
        <text>arsenic triglutathione + [thioredoxin]-dithiol + S-adenosyl-L-methionine + 2 H2O = methylarsonous acid + [thioredoxin]-disulfide + 3 glutathione + S-adenosyl-L-homocysteine + H(+)</text>
        <dbReference type="Rhea" id="RHEA:69460"/>
        <dbReference type="Rhea" id="RHEA-COMP:10698"/>
        <dbReference type="Rhea" id="RHEA-COMP:10700"/>
        <dbReference type="ChEBI" id="CHEBI:15377"/>
        <dbReference type="ChEBI" id="CHEBI:15378"/>
        <dbReference type="ChEBI" id="CHEBI:17826"/>
        <dbReference type="ChEBI" id="CHEBI:29950"/>
        <dbReference type="ChEBI" id="CHEBI:50058"/>
        <dbReference type="ChEBI" id="CHEBI:57856"/>
        <dbReference type="ChEBI" id="CHEBI:57925"/>
        <dbReference type="ChEBI" id="CHEBI:59789"/>
        <dbReference type="ChEBI" id="CHEBI:183640"/>
        <dbReference type="EC" id="2.1.1.137"/>
    </reaction>
</comment>
<comment type="catalytic activity">
    <reaction evidence="7">
        <text>arsenic triglutathione + 2 [thioredoxin]-dithiol + 2 S-adenosyl-L-methionine + H2O = dimethylarsinous acid + 2 [thioredoxin]-disulfide + 3 glutathione + 2 S-adenosyl-L-homocysteine + 2 H(+)</text>
        <dbReference type="Rhea" id="RHEA:69464"/>
        <dbReference type="Rhea" id="RHEA-COMP:10698"/>
        <dbReference type="Rhea" id="RHEA-COMP:10700"/>
        <dbReference type="ChEBI" id="CHEBI:15377"/>
        <dbReference type="ChEBI" id="CHEBI:15378"/>
        <dbReference type="ChEBI" id="CHEBI:23808"/>
        <dbReference type="ChEBI" id="CHEBI:29950"/>
        <dbReference type="ChEBI" id="CHEBI:50058"/>
        <dbReference type="ChEBI" id="CHEBI:57856"/>
        <dbReference type="ChEBI" id="CHEBI:57925"/>
        <dbReference type="ChEBI" id="CHEBI:59789"/>
        <dbReference type="ChEBI" id="CHEBI:183640"/>
        <dbReference type="EC" id="2.1.1.137"/>
    </reaction>
</comment>
<dbReference type="AlphaFoldDB" id="A0A1M5X698"/>
<dbReference type="CDD" id="cd02440">
    <property type="entry name" value="AdoMet_MTases"/>
    <property type="match status" value="1"/>
</dbReference>
<dbReference type="STRING" id="1121306.SAMN02745196_02024"/>
<dbReference type="PANTHER" id="PTHR43675:SF8">
    <property type="entry name" value="ARSENITE METHYLTRANSFERASE"/>
    <property type="match status" value="1"/>
</dbReference>